<accession>A0ABD3HYC7</accession>
<organism evidence="2 3">
    <name type="scientific">Riccia sorocarpa</name>
    <dbReference type="NCBI Taxonomy" id="122646"/>
    <lineage>
        <taxon>Eukaryota</taxon>
        <taxon>Viridiplantae</taxon>
        <taxon>Streptophyta</taxon>
        <taxon>Embryophyta</taxon>
        <taxon>Marchantiophyta</taxon>
        <taxon>Marchantiopsida</taxon>
        <taxon>Marchantiidae</taxon>
        <taxon>Marchantiales</taxon>
        <taxon>Ricciaceae</taxon>
        <taxon>Riccia</taxon>
    </lineage>
</organism>
<proteinExistence type="predicted"/>
<evidence type="ECO:0000313" key="2">
    <source>
        <dbReference type="EMBL" id="KAL3696448.1"/>
    </source>
</evidence>
<name>A0ABD3HYC7_9MARC</name>
<keyword evidence="3" id="KW-1185">Reference proteome</keyword>
<protein>
    <submittedName>
        <fullName evidence="2">Uncharacterized protein</fullName>
    </submittedName>
</protein>
<dbReference type="EMBL" id="JBJQOH010000002">
    <property type="protein sequence ID" value="KAL3696448.1"/>
    <property type="molecule type" value="Genomic_DNA"/>
</dbReference>
<feature type="compositionally biased region" description="Acidic residues" evidence="1">
    <location>
        <begin position="17"/>
        <end position="32"/>
    </location>
</feature>
<sequence>MGQNGAPVTSVNPYEVLGEDDDTDDEAEENKDEESSTGSWAEATLDQTATQMEIAKEKRKRELSQAVHRSGADTYDQDEETHIHTGAGGSQTARATLINVKERQQGIGKGGRAKPYSVKN</sequence>
<dbReference type="AlphaFoldDB" id="A0ABD3HYC7"/>
<reference evidence="2 3" key="1">
    <citation type="submission" date="2024-09" db="EMBL/GenBank/DDBJ databases">
        <title>Chromosome-scale assembly of Riccia sorocarpa.</title>
        <authorList>
            <person name="Paukszto L."/>
        </authorList>
    </citation>
    <scope>NUCLEOTIDE SEQUENCE [LARGE SCALE GENOMIC DNA]</scope>
    <source>
        <strain evidence="2">LP-2024</strain>
        <tissue evidence="2">Aerial parts of the thallus</tissue>
    </source>
</reference>
<evidence type="ECO:0000313" key="3">
    <source>
        <dbReference type="Proteomes" id="UP001633002"/>
    </source>
</evidence>
<evidence type="ECO:0000256" key="1">
    <source>
        <dbReference type="SAM" id="MobiDB-lite"/>
    </source>
</evidence>
<feature type="compositionally biased region" description="Basic and acidic residues" evidence="1">
    <location>
        <begin position="54"/>
        <end position="63"/>
    </location>
</feature>
<feature type="compositionally biased region" description="Polar residues" evidence="1">
    <location>
        <begin position="1"/>
        <end position="12"/>
    </location>
</feature>
<comment type="caution">
    <text evidence="2">The sequence shown here is derived from an EMBL/GenBank/DDBJ whole genome shotgun (WGS) entry which is preliminary data.</text>
</comment>
<feature type="region of interest" description="Disordered" evidence="1">
    <location>
        <begin position="1"/>
        <end position="91"/>
    </location>
</feature>
<dbReference type="Proteomes" id="UP001633002">
    <property type="component" value="Unassembled WGS sequence"/>
</dbReference>
<gene>
    <name evidence="2" type="ORF">R1sor_010524</name>
</gene>